<dbReference type="Proteomes" id="UP000018198">
    <property type="component" value="Unassembled WGS sequence"/>
</dbReference>
<name>T2J659_CROWT</name>
<accession>T2J659</accession>
<evidence type="ECO:0000313" key="2">
    <source>
        <dbReference type="Proteomes" id="UP000018198"/>
    </source>
</evidence>
<organism evidence="1 2">
    <name type="scientific">Crocosphaera watsonii WH 0401</name>
    <dbReference type="NCBI Taxonomy" id="555881"/>
    <lineage>
        <taxon>Bacteria</taxon>
        <taxon>Bacillati</taxon>
        <taxon>Cyanobacteriota</taxon>
        <taxon>Cyanophyceae</taxon>
        <taxon>Oscillatoriophycideae</taxon>
        <taxon>Chroococcales</taxon>
        <taxon>Aphanothecaceae</taxon>
        <taxon>Crocosphaera</taxon>
    </lineage>
</organism>
<dbReference type="RefSeq" id="WP_021834514.1">
    <property type="nucleotide sequence ID" value="NZ_CAQM01000070.1"/>
</dbReference>
<reference evidence="1 2" key="1">
    <citation type="submission" date="2013-01" db="EMBL/GenBank/DDBJ databases">
        <authorList>
            <person name="Bench S."/>
        </authorList>
    </citation>
    <scope>NUCLEOTIDE SEQUENCE [LARGE SCALE GENOMIC DNA]</scope>
    <source>
        <strain evidence="1 2">WH 0401</strain>
    </source>
</reference>
<evidence type="ECO:0000313" key="1">
    <source>
        <dbReference type="EMBL" id="CCQ59982.1"/>
    </source>
</evidence>
<proteinExistence type="predicted"/>
<sequence length="48" mass="5733">MKPEELPDEFKRVKIEANLTEIRKALKSEKDFDWAFLSDDEDYSLTIK</sequence>
<gene>
    <name evidence="1" type="ORF">CWATWH0401_4418</name>
</gene>
<protein>
    <submittedName>
        <fullName evidence="1">Nitrogenase FeMo-cofactor synthesis FeS core scaffold and assembly protein NifB</fullName>
    </submittedName>
</protein>
<dbReference type="AlphaFoldDB" id="T2J659"/>
<dbReference type="EMBL" id="CAQM01000070">
    <property type="protein sequence ID" value="CCQ59982.1"/>
    <property type="molecule type" value="Genomic_DNA"/>
</dbReference>
<reference evidence="1 2" key="2">
    <citation type="submission" date="2013-09" db="EMBL/GenBank/DDBJ databases">
        <title>Whole genome comparison of six Crocosphaera watsonii strains with differing phenotypes.</title>
        <authorList>
            <person name="Bench S.R."/>
            <person name="Heller P."/>
            <person name="Frank I."/>
            <person name="Arciniega M."/>
            <person name="Shilova I.N."/>
            <person name="Zehr J.P."/>
        </authorList>
    </citation>
    <scope>NUCLEOTIDE SEQUENCE [LARGE SCALE GENOMIC DNA]</scope>
    <source>
        <strain evidence="1 2">WH 0401</strain>
    </source>
</reference>
<comment type="caution">
    <text evidence="1">The sequence shown here is derived from an EMBL/GenBank/DDBJ whole genome shotgun (WGS) entry which is preliminary data.</text>
</comment>